<dbReference type="VEuPathDB" id="FungiDB:EMCG_05476"/>
<protein>
    <recommendedName>
        <fullName evidence="1">Hemerythrin-like domain-containing protein</fullName>
    </recommendedName>
</protein>
<dbReference type="InterPro" id="IPR012312">
    <property type="entry name" value="Hemerythrin-like"/>
</dbReference>
<dbReference type="Gene3D" id="1.20.120.520">
    <property type="entry name" value="nmb1532 protein domain like"/>
    <property type="match status" value="1"/>
</dbReference>
<evidence type="ECO:0000313" key="2">
    <source>
        <dbReference type="EMBL" id="KKZ58580.1"/>
    </source>
</evidence>
<dbReference type="Proteomes" id="UP000034164">
    <property type="component" value="Unassembled WGS sequence"/>
</dbReference>
<dbReference type="PANTHER" id="PTHR38048:SF2">
    <property type="entry name" value="HEMERYTHRIN-LIKE DOMAIN-CONTAINING PROTEIN"/>
    <property type="match status" value="1"/>
</dbReference>
<proteinExistence type="predicted"/>
<dbReference type="InterPro" id="IPR053206">
    <property type="entry name" value="Dimeric_xanthone_biosynth"/>
</dbReference>
<dbReference type="Pfam" id="PF01814">
    <property type="entry name" value="Hemerythrin"/>
    <property type="match status" value="1"/>
</dbReference>
<dbReference type="AlphaFoldDB" id="A0A0G2IXE2"/>
<evidence type="ECO:0000313" key="3">
    <source>
        <dbReference type="Proteomes" id="UP000034164"/>
    </source>
</evidence>
<dbReference type="OrthoDB" id="58416at2759"/>
<feature type="domain" description="Hemerythrin-like" evidence="1">
    <location>
        <begin position="38"/>
        <end position="155"/>
    </location>
</feature>
<dbReference type="PANTHER" id="PTHR38048">
    <property type="entry name" value="EXPRESSED PROTEIN"/>
    <property type="match status" value="1"/>
</dbReference>
<reference evidence="3" key="1">
    <citation type="journal article" date="2015" name="PLoS Genet.">
        <title>The dynamic genome and transcriptome of the human fungal pathogen Blastomyces and close relative Emmonsia.</title>
        <authorList>
            <person name="Munoz J.F."/>
            <person name="Gauthier G.M."/>
            <person name="Desjardins C.A."/>
            <person name="Gallo J.E."/>
            <person name="Holder J."/>
            <person name="Sullivan T.D."/>
            <person name="Marty A.J."/>
            <person name="Carmen J.C."/>
            <person name="Chen Z."/>
            <person name="Ding L."/>
            <person name="Gujja S."/>
            <person name="Magrini V."/>
            <person name="Misas E."/>
            <person name="Mitreva M."/>
            <person name="Priest M."/>
            <person name="Saif S."/>
            <person name="Whiston E.A."/>
            <person name="Young S."/>
            <person name="Zeng Q."/>
            <person name="Goldman W.E."/>
            <person name="Mardis E.R."/>
            <person name="Taylor J.W."/>
            <person name="McEwen J.G."/>
            <person name="Clay O.K."/>
            <person name="Klein B.S."/>
            <person name="Cuomo C.A."/>
        </authorList>
    </citation>
    <scope>NUCLEOTIDE SEQUENCE [LARGE SCALE GENOMIC DNA]</scope>
    <source>
        <strain evidence="3">UAMH 3008</strain>
    </source>
</reference>
<accession>A0A0G2IXE2</accession>
<gene>
    <name evidence="2" type="ORF">EMCG_05476</name>
</gene>
<evidence type="ECO:0000259" key="1">
    <source>
        <dbReference type="Pfam" id="PF01814"/>
    </source>
</evidence>
<sequence>MASNTPPPMYTDTPLAVIPTPKFQTGSEDPFTIEASHMALSHNAFIRGFNSIYQQAPRLQKPADKSDFVGYCLSWIECVKAHHHYEETEFFPNINKAAGTTGLMEDAVVEHELFYGGMDRMKDYLTERGANFSATELIVIMDSFKEPLHSHLTAEPPTIVDLARYSTEENPIDILAIATAAGKKQINFGFFLNTVPVFFLNMETVNFEGGMWHGVFPPLNGLARTFVNSVVPLWHSRRWRFASCTAGGEHKQLAV</sequence>
<name>A0A0G2IXE2_9EURO</name>
<comment type="caution">
    <text evidence="2">The sequence shown here is derived from an EMBL/GenBank/DDBJ whole genome shotgun (WGS) entry which is preliminary data.</text>
</comment>
<organism evidence="2 3">
    <name type="scientific">[Emmonsia] crescens</name>
    <dbReference type="NCBI Taxonomy" id="73230"/>
    <lineage>
        <taxon>Eukaryota</taxon>
        <taxon>Fungi</taxon>
        <taxon>Dikarya</taxon>
        <taxon>Ascomycota</taxon>
        <taxon>Pezizomycotina</taxon>
        <taxon>Eurotiomycetes</taxon>
        <taxon>Eurotiomycetidae</taxon>
        <taxon>Onygenales</taxon>
        <taxon>Ajellomycetaceae</taxon>
        <taxon>Emergomyces</taxon>
    </lineage>
</organism>
<dbReference type="EMBL" id="LCZI01001708">
    <property type="protein sequence ID" value="KKZ58580.1"/>
    <property type="molecule type" value="Genomic_DNA"/>
</dbReference>